<feature type="chain" id="PRO_5042198344" evidence="2">
    <location>
        <begin position="21"/>
        <end position="220"/>
    </location>
</feature>
<proteinExistence type="predicted"/>
<keyword evidence="2" id="KW-0732">Signal</keyword>
<comment type="caution">
    <text evidence="3">The sequence shown here is derived from an EMBL/GenBank/DDBJ whole genome shotgun (WGS) entry which is preliminary data.</text>
</comment>
<evidence type="ECO:0000256" key="2">
    <source>
        <dbReference type="SAM" id="SignalP"/>
    </source>
</evidence>
<evidence type="ECO:0000313" key="4">
    <source>
        <dbReference type="Proteomes" id="UP001215280"/>
    </source>
</evidence>
<organism evidence="3 4">
    <name type="scientific">Mycena maculata</name>
    <dbReference type="NCBI Taxonomy" id="230809"/>
    <lineage>
        <taxon>Eukaryota</taxon>
        <taxon>Fungi</taxon>
        <taxon>Dikarya</taxon>
        <taxon>Basidiomycota</taxon>
        <taxon>Agaricomycotina</taxon>
        <taxon>Agaricomycetes</taxon>
        <taxon>Agaricomycetidae</taxon>
        <taxon>Agaricales</taxon>
        <taxon>Marasmiineae</taxon>
        <taxon>Mycenaceae</taxon>
        <taxon>Mycena</taxon>
    </lineage>
</organism>
<feature type="compositionally biased region" description="Low complexity" evidence="1">
    <location>
        <begin position="114"/>
        <end position="198"/>
    </location>
</feature>
<protein>
    <submittedName>
        <fullName evidence="3">Uncharacterized protein</fullName>
    </submittedName>
</protein>
<evidence type="ECO:0000256" key="1">
    <source>
        <dbReference type="SAM" id="MobiDB-lite"/>
    </source>
</evidence>
<feature type="region of interest" description="Disordered" evidence="1">
    <location>
        <begin position="98"/>
        <end position="198"/>
    </location>
</feature>
<accession>A0AAD7JSN0</accession>
<dbReference type="EMBL" id="JARJLG010000022">
    <property type="protein sequence ID" value="KAJ7770982.1"/>
    <property type="molecule type" value="Genomic_DNA"/>
</dbReference>
<feature type="signal peptide" evidence="2">
    <location>
        <begin position="1"/>
        <end position="20"/>
    </location>
</feature>
<dbReference type="AlphaFoldDB" id="A0AAD7JSN0"/>
<keyword evidence="4" id="KW-1185">Reference proteome</keyword>
<sequence length="220" mass="21209">MRSTFAPLFVLGSLLGVAVAQTALFINTPTNPPAVFCEPLLIQWGGGTPNYFVSVVDPTDPSNTFVSFGELSNTSISWLVTEPVGTSLLLSVRDSTGTGETSAPFTVGGGGPASCGTTSASGSSTSGSTSSTGSSVSTSVSTTKTTSTLTSVSTTQPASTVASTTPSASSPSATKPTSSGSVPSSPSSSTSSSGAAPTAFPGAAAAAALGAGAAFFAAVL</sequence>
<evidence type="ECO:0000313" key="3">
    <source>
        <dbReference type="EMBL" id="KAJ7770982.1"/>
    </source>
</evidence>
<dbReference type="Proteomes" id="UP001215280">
    <property type="component" value="Unassembled WGS sequence"/>
</dbReference>
<reference evidence="3" key="1">
    <citation type="submission" date="2023-03" db="EMBL/GenBank/DDBJ databases">
        <title>Massive genome expansion in bonnet fungi (Mycena s.s.) driven by repeated elements and novel gene families across ecological guilds.</title>
        <authorList>
            <consortium name="Lawrence Berkeley National Laboratory"/>
            <person name="Harder C.B."/>
            <person name="Miyauchi S."/>
            <person name="Viragh M."/>
            <person name="Kuo A."/>
            <person name="Thoen E."/>
            <person name="Andreopoulos B."/>
            <person name="Lu D."/>
            <person name="Skrede I."/>
            <person name="Drula E."/>
            <person name="Henrissat B."/>
            <person name="Morin E."/>
            <person name="Kohler A."/>
            <person name="Barry K."/>
            <person name="LaButti K."/>
            <person name="Morin E."/>
            <person name="Salamov A."/>
            <person name="Lipzen A."/>
            <person name="Mereny Z."/>
            <person name="Hegedus B."/>
            <person name="Baldrian P."/>
            <person name="Stursova M."/>
            <person name="Weitz H."/>
            <person name="Taylor A."/>
            <person name="Grigoriev I.V."/>
            <person name="Nagy L.G."/>
            <person name="Martin F."/>
            <person name="Kauserud H."/>
        </authorList>
    </citation>
    <scope>NUCLEOTIDE SEQUENCE</scope>
    <source>
        <strain evidence="3">CBHHK188m</strain>
    </source>
</reference>
<name>A0AAD7JSN0_9AGAR</name>
<gene>
    <name evidence="3" type="ORF">DFH07DRAFT_804409</name>
</gene>